<evidence type="ECO:0000313" key="2">
    <source>
        <dbReference type="EMBL" id="TYT74950.1"/>
    </source>
</evidence>
<feature type="domain" description="Protochlamydia outer membrane protein" evidence="1">
    <location>
        <begin position="104"/>
        <end position="242"/>
    </location>
</feature>
<accession>A0A5Q4VFM0</accession>
<dbReference type="InterPro" id="IPR053724">
    <property type="entry name" value="OMP_A26_sf"/>
</dbReference>
<protein>
    <recommendedName>
        <fullName evidence="1">Protochlamydia outer membrane protein domain-containing protein</fullName>
    </recommendedName>
</protein>
<dbReference type="EMBL" id="VDMB01000007">
    <property type="protein sequence ID" value="TYT74950.1"/>
    <property type="molecule type" value="Genomic_DNA"/>
</dbReference>
<dbReference type="AlphaFoldDB" id="A0A5Q4VFM0"/>
<proteinExistence type="predicted"/>
<dbReference type="InterPro" id="IPR035163">
    <property type="entry name" value="Pom"/>
</dbReference>
<dbReference type="Pfam" id="PF17251">
    <property type="entry name" value="Pom"/>
    <property type="match status" value="1"/>
</dbReference>
<organism evidence="2 3">
    <name type="scientific">Desulfobotulus mexicanus</name>
    <dbReference type="NCBI Taxonomy" id="2586642"/>
    <lineage>
        <taxon>Bacteria</taxon>
        <taxon>Pseudomonadati</taxon>
        <taxon>Thermodesulfobacteriota</taxon>
        <taxon>Desulfobacteria</taxon>
        <taxon>Desulfobacterales</taxon>
        <taxon>Desulfobacteraceae</taxon>
        <taxon>Desulfobotulus</taxon>
    </lineage>
</organism>
<name>A0A5Q4VFM0_9BACT</name>
<evidence type="ECO:0000313" key="3">
    <source>
        <dbReference type="Proteomes" id="UP000321899"/>
    </source>
</evidence>
<gene>
    <name evidence="2" type="ORF">FIM25_07450</name>
</gene>
<dbReference type="Proteomes" id="UP000321899">
    <property type="component" value="Unassembled WGS sequence"/>
</dbReference>
<comment type="caution">
    <text evidence="2">The sequence shown here is derived from an EMBL/GenBank/DDBJ whole genome shotgun (WGS) entry which is preliminary data.</text>
</comment>
<keyword evidence="3" id="KW-1185">Reference proteome</keyword>
<sequence>MIFTISAAVQAMAGDPVLPGTEPPSLAMQVHMREKNQALLTPHWSHTDQAMHLTNPAQSKGMDLRMTMDRLHFKSSIQQENTRSTLPYDSEFNGKDPHSTDLDRMDWAAGIGYQWDLLNQRLSLIPMMGLSYHGTSQSPGSTAPPVPDSEAEKNALSEWNSWWFGLDLRAQPRPDLSVESSLLFHNARFSDKNSEWGEINDADIKNEGEGRIFRLGVRQQLSPSWSAGILYSWQQWMAEKGELPAGLTPDEKGRSGIPFNGNLQELNISLSYGF</sequence>
<evidence type="ECO:0000259" key="1">
    <source>
        <dbReference type="Pfam" id="PF17251"/>
    </source>
</evidence>
<dbReference type="OrthoDB" id="9819133at2"/>
<reference evidence="2 3" key="1">
    <citation type="submission" date="2019-06" db="EMBL/GenBank/DDBJ databases">
        <title>Desulfobotulus mexicanus sp. nov., a novel sulfate-reducing bacterium isolated from the sediment of an alkaline crater lake in Mexico.</title>
        <authorList>
            <person name="Hirschler-Rea A."/>
        </authorList>
    </citation>
    <scope>NUCLEOTIDE SEQUENCE [LARGE SCALE GENOMIC DNA]</scope>
    <source>
        <strain evidence="2 3">PAR22N</strain>
    </source>
</reference>
<dbReference type="Gene3D" id="2.40.128.90">
    <property type="entry name" value="OMPT-like"/>
    <property type="match status" value="1"/>
</dbReference>